<dbReference type="Proteomes" id="UP000193920">
    <property type="component" value="Unassembled WGS sequence"/>
</dbReference>
<evidence type="ECO:0000313" key="3">
    <source>
        <dbReference type="Proteomes" id="UP000193920"/>
    </source>
</evidence>
<protein>
    <recommendedName>
        <fullName evidence="4">TLC domain-containing protein</fullName>
    </recommendedName>
</protein>
<keyword evidence="1" id="KW-0812">Transmembrane</keyword>
<dbReference type="AlphaFoldDB" id="A0A1Y2ELR5"/>
<name>A0A1Y2ELR5_9FUNG</name>
<gene>
    <name evidence="2" type="ORF">LY90DRAFT_193817</name>
</gene>
<evidence type="ECO:0008006" key="4">
    <source>
        <dbReference type="Google" id="ProtNLM"/>
    </source>
</evidence>
<sequence>MVFNNKFLFIFYFIINSLILFKMNYFYSLSIFFFLLHSFIYLFFIFFFSEMQLSHKMPLKYQRLKMQLR</sequence>
<proteinExistence type="predicted"/>
<feature type="transmembrane region" description="Helical" evidence="1">
    <location>
        <begin position="7"/>
        <end position="25"/>
    </location>
</feature>
<accession>A0A1Y2ELR5</accession>
<keyword evidence="1" id="KW-0472">Membrane</keyword>
<evidence type="ECO:0000256" key="1">
    <source>
        <dbReference type="SAM" id="Phobius"/>
    </source>
</evidence>
<keyword evidence="1" id="KW-1133">Transmembrane helix</keyword>
<comment type="caution">
    <text evidence="2">The sequence shown here is derived from an EMBL/GenBank/DDBJ whole genome shotgun (WGS) entry which is preliminary data.</text>
</comment>
<dbReference type="EMBL" id="MCOG01000039">
    <property type="protein sequence ID" value="ORY72503.1"/>
    <property type="molecule type" value="Genomic_DNA"/>
</dbReference>
<reference evidence="2 3" key="1">
    <citation type="submission" date="2016-08" db="EMBL/GenBank/DDBJ databases">
        <title>A Parts List for Fungal Cellulosomes Revealed by Comparative Genomics.</title>
        <authorList>
            <consortium name="DOE Joint Genome Institute"/>
            <person name="Haitjema C.H."/>
            <person name="Gilmore S.P."/>
            <person name="Henske J.K."/>
            <person name="Solomon K.V."/>
            <person name="De Groot R."/>
            <person name="Kuo A."/>
            <person name="Mondo S.J."/>
            <person name="Salamov A.A."/>
            <person name="Labutti K."/>
            <person name="Zhao Z."/>
            <person name="Chiniquy J."/>
            <person name="Barry K."/>
            <person name="Brewer H.M."/>
            <person name="Purvine S.O."/>
            <person name="Wright A.T."/>
            <person name="Boxma B."/>
            <person name="Van Alen T."/>
            <person name="Hackstein J.H."/>
            <person name="Baker S.E."/>
            <person name="Grigoriev I.V."/>
            <person name="O'Malley M.A."/>
        </authorList>
    </citation>
    <scope>NUCLEOTIDE SEQUENCE [LARGE SCALE GENOMIC DNA]</scope>
    <source>
        <strain evidence="2 3">G1</strain>
    </source>
</reference>
<evidence type="ECO:0000313" key="2">
    <source>
        <dbReference type="EMBL" id="ORY72503.1"/>
    </source>
</evidence>
<organism evidence="2 3">
    <name type="scientific">Neocallimastix californiae</name>
    <dbReference type="NCBI Taxonomy" id="1754190"/>
    <lineage>
        <taxon>Eukaryota</taxon>
        <taxon>Fungi</taxon>
        <taxon>Fungi incertae sedis</taxon>
        <taxon>Chytridiomycota</taxon>
        <taxon>Chytridiomycota incertae sedis</taxon>
        <taxon>Neocallimastigomycetes</taxon>
        <taxon>Neocallimastigales</taxon>
        <taxon>Neocallimastigaceae</taxon>
        <taxon>Neocallimastix</taxon>
    </lineage>
</organism>
<feature type="transmembrane region" description="Helical" evidence="1">
    <location>
        <begin position="31"/>
        <end position="49"/>
    </location>
</feature>
<keyword evidence="3" id="KW-1185">Reference proteome</keyword>